<reference evidence="2" key="1">
    <citation type="submission" date="2022-11" db="UniProtKB">
        <authorList>
            <consortium name="WormBaseParasite"/>
        </authorList>
    </citation>
    <scope>IDENTIFICATION</scope>
</reference>
<protein>
    <submittedName>
        <fullName evidence="2">Catalase</fullName>
    </submittedName>
</protein>
<dbReference type="WBParaSite" id="JU765_v2.g14940.t1">
    <property type="protein sequence ID" value="JU765_v2.g14940.t1"/>
    <property type="gene ID" value="JU765_v2.g14940"/>
</dbReference>
<evidence type="ECO:0000313" key="2">
    <source>
        <dbReference type="WBParaSite" id="JU765_v2.g14940.t1"/>
    </source>
</evidence>
<sequence>MSFVDRTLTRPLFSELYYTTPKIFRLGLQFAAGTMGPDNGPEVYNAVIHDSNFPCNDADLGSLKAWAHN</sequence>
<proteinExistence type="predicted"/>
<name>A0AC34QCH5_9BILA</name>
<evidence type="ECO:0000313" key="1">
    <source>
        <dbReference type="Proteomes" id="UP000887576"/>
    </source>
</evidence>
<organism evidence="1 2">
    <name type="scientific">Panagrolaimus sp. JU765</name>
    <dbReference type="NCBI Taxonomy" id="591449"/>
    <lineage>
        <taxon>Eukaryota</taxon>
        <taxon>Metazoa</taxon>
        <taxon>Ecdysozoa</taxon>
        <taxon>Nematoda</taxon>
        <taxon>Chromadorea</taxon>
        <taxon>Rhabditida</taxon>
        <taxon>Tylenchina</taxon>
        <taxon>Panagrolaimomorpha</taxon>
        <taxon>Panagrolaimoidea</taxon>
        <taxon>Panagrolaimidae</taxon>
        <taxon>Panagrolaimus</taxon>
    </lineage>
</organism>
<accession>A0AC34QCH5</accession>
<dbReference type="Proteomes" id="UP000887576">
    <property type="component" value="Unplaced"/>
</dbReference>